<dbReference type="Pfam" id="PF01471">
    <property type="entry name" value="PG_binding_1"/>
    <property type="match status" value="1"/>
</dbReference>
<dbReference type="GO" id="GO:0071555">
    <property type="term" value="P:cell wall organization"/>
    <property type="evidence" value="ECO:0007669"/>
    <property type="project" value="UniProtKB-UniRule"/>
</dbReference>
<dbReference type="Pfam" id="PF03734">
    <property type="entry name" value="YkuD"/>
    <property type="match status" value="1"/>
</dbReference>
<accession>A0A443J2U2</accession>
<dbReference type="PANTHER" id="PTHR41533:SF2">
    <property type="entry name" value="BLR7131 PROTEIN"/>
    <property type="match status" value="1"/>
</dbReference>
<evidence type="ECO:0000259" key="8">
    <source>
        <dbReference type="PROSITE" id="PS52029"/>
    </source>
</evidence>
<protein>
    <submittedName>
        <fullName evidence="9">Murein L,D-transpeptidase</fullName>
    </submittedName>
</protein>
<dbReference type="InterPro" id="IPR005490">
    <property type="entry name" value="LD_TPept_cat_dom"/>
</dbReference>
<comment type="similarity">
    <text evidence="2">Belongs to the YkuD family.</text>
</comment>
<dbReference type="Proteomes" id="UP000285710">
    <property type="component" value="Unassembled WGS sequence"/>
</dbReference>
<evidence type="ECO:0000256" key="1">
    <source>
        <dbReference type="ARBA" id="ARBA00004752"/>
    </source>
</evidence>
<comment type="pathway">
    <text evidence="1 7">Cell wall biogenesis; peptidoglycan biosynthesis.</text>
</comment>
<dbReference type="SUPFAM" id="SSF47090">
    <property type="entry name" value="PGBD-like"/>
    <property type="match status" value="1"/>
</dbReference>
<keyword evidence="6 7" id="KW-0961">Cell wall biogenesis/degradation</keyword>
<evidence type="ECO:0000256" key="2">
    <source>
        <dbReference type="ARBA" id="ARBA00005992"/>
    </source>
</evidence>
<reference evidence="9 10" key="2">
    <citation type="submission" date="2019-01" db="EMBL/GenBank/DDBJ databases">
        <authorList>
            <person name="Li Y."/>
        </authorList>
    </citation>
    <scope>NUCLEOTIDE SEQUENCE [LARGE SCALE GENOMIC DNA]</scope>
    <source>
        <strain evidence="9 10">2D-5</strain>
    </source>
</reference>
<dbReference type="GO" id="GO:0004180">
    <property type="term" value="F:carboxypeptidase activity"/>
    <property type="evidence" value="ECO:0007669"/>
    <property type="project" value="UniProtKB-ARBA"/>
</dbReference>
<evidence type="ECO:0000256" key="7">
    <source>
        <dbReference type="PROSITE-ProRule" id="PRU01373"/>
    </source>
</evidence>
<dbReference type="Gene3D" id="1.10.101.10">
    <property type="entry name" value="PGBD-like superfamily/PGBD"/>
    <property type="match status" value="1"/>
</dbReference>
<feature type="domain" description="L,D-TPase catalytic" evidence="8">
    <location>
        <begin position="277"/>
        <end position="453"/>
    </location>
</feature>
<dbReference type="InterPro" id="IPR002477">
    <property type="entry name" value="Peptidoglycan-bd-like"/>
</dbReference>
<organism evidence="9 10">
    <name type="scientific">Paenirhodobacter populi</name>
    <dbReference type="NCBI Taxonomy" id="2306993"/>
    <lineage>
        <taxon>Bacteria</taxon>
        <taxon>Pseudomonadati</taxon>
        <taxon>Pseudomonadota</taxon>
        <taxon>Alphaproteobacteria</taxon>
        <taxon>Rhodobacterales</taxon>
        <taxon>Rhodobacter group</taxon>
        <taxon>Paenirhodobacter</taxon>
    </lineage>
</organism>
<proteinExistence type="inferred from homology"/>
<evidence type="ECO:0000256" key="4">
    <source>
        <dbReference type="ARBA" id="ARBA00022960"/>
    </source>
</evidence>
<dbReference type="SUPFAM" id="SSF141523">
    <property type="entry name" value="L,D-transpeptidase catalytic domain-like"/>
    <property type="match status" value="1"/>
</dbReference>
<dbReference type="CDD" id="cd16913">
    <property type="entry name" value="YkuD_like"/>
    <property type="match status" value="1"/>
</dbReference>
<keyword evidence="4 7" id="KW-0133">Cell shape</keyword>
<feature type="active site" description="Nucleophile" evidence="7">
    <location>
        <position position="428"/>
    </location>
</feature>
<dbReference type="InterPro" id="IPR036366">
    <property type="entry name" value="PGBDSf"/>
</dbReference>
<dbReference type="Pfam" id="PF20142">
    <property type="entry name" value="Scaffold"/>
    <property type="match status" value="1"/>
</dbReference>
<dbReference type="UniPathway" id="UPA00219"/>
<dbReference type="InterPro" id="IPR052905">
    <property type="entry name" value="LD-transpeptidase_YkuD-like"/>
</dbReference>
<evidence type="ECO:0000256" key="5">
    <source>
        <dbReference type="ARBA" id="ARBA00022984"/>
    </source>
</evidence>
<dbReference type="Gene3D" id="2.40.440.10">
    <property type="entry name" value="L,D-transpeptidase catalytic domain-like"/>
    <property type="match status" value="1"/>
</dbReference>
<dbReference type="InterPro" id="IPR036365">
    <property type="entry name" value="PGBD-like_sf"/>
</dbReference>
<keyword evidence="3" id="KW-0808">Transferase</keyword>
<name>A0A443J2U2_9RHOB</name>
<sequence>MPDPAPPRRELAELSGYAQAVAEGVAGNPGLKAFYEARGYAPVWTTGVDADRRAAFFAALGTASMHGLPAARYGGEALRAQFATIRSERERGLLEAQMSMALVSYARDLSSGVLEPKRVDPTIVRDILRPDAGQMIGGFAAAARPAAFLRDLAPKSQEYSRLLRARMDLGRQIAAGGWGAPVTAGILRPGEEGDQVLALRQRMQAMGYLGRGASRSYDAALIAAVKGFQAENGLKADGVAGPSTLTAVNAAPEDRLRSILVAMERLRWMNGIDLSARHIWVNIPDFSAEIVEDHQVTFRSVAVVGRVEPDYRTPEFSDEMQTVVINPAWHVPRSITVREYLPKMQRNPNASAQIQIVDKAGQVIPRDQVNFAAYTADNFPFRMRQAPSDDNALGQVKFLFPNPWNIYLHDTPSKSLFGREDRALSHGCIRIGRPFDLAYALLAPQTDDPEAYFQKFLAAGKEKFVTLAQPVPVHLVYFTAWPEADGHIAWRKDVYGRDAALFAALEKAGVELPVLTN</sequence>
<keyword evidence="5 7" id="KW-0573">Peptidoglycan synthesis</keyword>
<dbReference type="PROSITE" id="PS52029">
    <property type="entry name" value="LD_TPASE"/>
    <property type="match status" value="1"/>
</dbReference>
<evidence type="ECO:0000313" key="9">
    <source>
        <dbReference type="EMBL" id="RWR14951.1"/>
    </source>
</evidence>
<dbReference type="GO" id="GO:0008360">
    <property type="term" value="P:regulation of cell shape"/>
    <property type="evidence" value="ECO:0007669"/>
    <property type="project" value="UniProtKB-UniRule"/>
</dbReference>
<evidence type="ECO:0000313" key="10">
    <source>
        <dbReference type="Proteomes" id="UP000285710"/>
    </source>
</evidence>
<dbReference type="EMBL" id="SAUW01000002">
    <property type="protein sequence ID" value="RWR14951.1"/>
    <property type="molecule type" value="Genomic_DNA"/>
</dbReference>
<comment type="caution">
    <text evidence="9">The sequence shown here is derived from an EMBL/GenBank/DDBJ whole genome shotgun (WGS) entry which is preliminary data.</text>
</comment>
<evidence type="ECO:0000256" key="3">
    <source>
        <dbReference type="ARBA" id="ARBA00022679"/>
    </source>
</evidence>
<dbReference type="InterPro" id="IPR038063">
    <property type="entry name" value="Transpep_catalytic_dom"/>
</dbReference>
<dbReference type="GO" id="GO:0016740">
    <property type="term" value="F:transferase activity"/>
    <property type="evidence" value="ECO:0007669"/>
    <property type="project" value="UniProtKB-KW"/>
</dbReference>
<dbReference type="AlphaFoldDB" id="A0A443J2U2"/>
<dbReference type="PANTHER" id="PTHR41533">
    <property type="entry name" value="L,D-TRANSPEPTIDASE HI_1667-RELATED"/>
    <property type="match status" value="1"/>
</dbReference>
<gene>
    <name evidence="9" type="ORF">D2T33_02335</name>
</gene>
<reference evidence="9 10" key="1">
    <citation type="submission" date="2019-01" db="EMBL/GenBank/DDBJ databases">
        <title>Sinorhodobacter populi sp. nov. isolated from the symptomatic bark tissue of Populus euramericana canker.</title>
        <authorList>
            <person name="Xu G."/>
        </authorList>
    </citation>
    <scope>NUCLEOTIDE SEQUENCE [LARGE SCALE GENOMIC DNA]</scope>
    <source>
        <strain evidence="9 10">2D-5</strain>
    </source>
</reference>
<keyword evidence="10" id="KW-1185">Reference proteome</keyword>
<feature type="active site" description="Proton donor/acceptor" evidence="7">
    <location>
        <position position="409"/>
    </location>
</feature>
<dbReference type="InterPro" id="IPR045380">
    <property type="entry name" value="LD_TPept_scaffold_dom"/>
</dbReference>
<dbReference type="GO" id="GO:0009252">
    <property type="term" value="P:peptidoglycan biosynthetic process"/>
    <property type="evidence" value="ECO:0007669"/>
    <property type="project" value="UniProtKB-UniPathway"/>
</dbReference>
<evidence type="ECO:0000256" key="6">
    <source>
        <dbReference type="ARBA" id="ARBA00023316"/>
    </source>
</evidence>